<proteinExistence type="predicted"/>
<dbReference type="RefSeq" id="WP_116693416.1">
    <property type="nucleotide sequence ID" value="NZ_QEHR01000002.1"/>
</dbReference>
<keyword evidence="1" id="KW-1133">Transmembrane helix</keyword>
<keyword evidence="1" id="KW-0472">Membrane</keyword>
<evidence type="ECO:0000256" key="1">
    <source>
        <dbReference type="SAM" id="Phobius"/>
    </source>
</evidence>
<feature type="transmembrane region" description="Helical" evidence="1">
    <location>
        <begin position="190"/>
        <end position="211"/>
    </location>
</feature>
<dbReference type="EMBL" id="QEHR01000002">
    <property type="protein sequence ID" value="PVW16398.1"/>
    <property type="molecule type" value="Genomic_DNA"/>
</dbReference>
<sequence length="283" mass="32753">MKCKNCRQTLALATNYCNECGAKVITTRLTLRYLLTEMYRSFFSIDSNKPLRTFIDLFTKPEAVIDGYINGVRKKYIHAFGYFTIAVTFSSAFYFIFLKFFPETLDGMLMFQHNDATQMELGRTIFRGVFEYQTFMFFALVPVLALLSWIVFLNKKKYNYAEHLIINLYCYSQASIISIALFFLTFWHQTLFGLLSMVSLLIQIGYFAYALKRIFNLSAGQLFLKTLYFFALLIPLYIIFSILAFGIMLASGSFDGVIEAEKARQGISYTASSAMNWTSYRLR</sequence>
<organism evidence="2 3">
    <name type="scientific">Marixanthomonas spongiae</name>
    <dbReference type="NCBI Taxonomy" id="2174845"/>
    <lineage>
        <taxon>Bacteria</taxon>
        <taxon>Pseudomonadati</taxon>
        <taxon>Bacteroidota</taxon>
        <taxon>Flavobacteriia</taxon>
        <taxon>Flavobacteriales</taxon>
        <taxon>Flavobacteriaceae</taxon>
        <taxon>Marixanthomonas</taxon>
    </lineage>
</organism>
<dbReference type="InterPro" id="IPR022134">
    <property type="entry name" value="DUF3667"/>
</dbReference>
<feature type="transmembrane region" description="Helical" evidence="1">
    <location>
        <begin position="79"/>
        <end position="101"/>
    </location>
</feature>
<dbReference type="AlphaFoldDB" id="A0A2U0I5L9"/>
<evidence type="ECO:0000313" key="2">
    <source>
        <dbReference type="EMBL" id="PVW16398.1"/>
    </source>
</evidence>
<keyword evidence="1" id="KW-0812">Transmembrane</keyword>
<name>A0A2U0I5L9_9FLAO</name>
<keyword evidence="3" id="KW-1185">Reference proteome</keyword>
<feature type="transmembrane region" description="Helical" evidence="1">
    <location>
        <begin position="223"/>
        <end position="249"/>
    </location>
</feature>
<evidence type="ECO:0008006" key="4">
    <source>
        <dbReference type="Google" id="ProtNLM"/>
    </source>
</evidence>
<evidence type="ECO:0000313" key="3">
    <source>
        <dbReference type="Proteomes" id="UP000245962"/>
    </source>
</evidence>
<feature type="transmembrane region" description="Helical" evidence="1">
    <location>
        <begin position="164"/>
        <end position="184"/>
    </location>
</feature>
<dbReference type="OrthoDB" id="1143019at2"/>
<gene>
    <name evidence="2" type="ORF">DDV96_03830</name>
</gene>
<reference evidence="2 3" key="1">
    <citation type="submission" date="2018-04" db="EMBL/GenBank/DDBJ databases">
        <title>Marixanthomonas spongiae HN-E44 sp. nov., isolated from a marine sponge.</title>
        <authorList>
            <person name="Luo L."/>
            <person name="Zhuang L."/>
        </authorList>
    </citation>
    <scope>NUCLEOTIDE SEQUENCE [LARGE SCALE GENOMIC DNA]</scope>
    <source>
        <strain evidence="2 3">HN-E44</strain>
    </source>
</reference>
<protein>
    <recommendedName>
        <fullName evidence="4">DUF3667 domain-containing protein</fullName>
    </recommendedName>
</protein>
<dbReference type="Pfam" id="PF12412">
    <property type="entry name" value="DUF3667"/>
    <property type="match status" value="1"/>
</dbReference>
<comment type="caution">
    <text evidence="2">The sequence shown here is derived from an EMBL/GenBank/DDBJ whole genome shotgun (WGS) entry which is preliminary data.</text>
</comment>
<accession>A0A2U0I5L9</accession>
<dbReference type="Proteomes" id="UP000245962">
    <property type="component" value="Unassembled WGS sequence"/>
</dbReference>
<feature type="transmembrane region" description="Helical" evidence="1">
    <location>
        <begin position="132"/>
        <end position="152"/>
    </location>
</feature>